<organism evidence="1 2">
    <name type="scientific">Faecalibacterium cf. prausnitzii KLE1255</name>
    <dbReference type="NCBI Taxonomy" id="748224"/>
    <lineage>
        <taxon>Bacteria</taxon>
        <taxon>Bacillati</taxon>
        <taxon>Bacillota</taxon>
        <taxon>Clostridia</taxon>
        <taxon>Eubacteriales</taxon>
        <taxon>Oscillospiraceae</taxon>
        <taxon>Faecalibacterium</taxon>
    </lineage>
</organism>
<dbReference type="STRING" id="748224.HMPREF9436_03358"/>
<dbReference type="EMBL" id="AECU01000248">
    <property type="protein sequence ID" value="EFQ05170.1"/>
    <property type="molecule type" value="Genomic_DNA"/>
</dbReference>
<dbReference type="Proteomes" id="UP000006028">
    <property type="component" value="Unassembled WGS sequence"/>
</dbReference>
<evidence type="ECO:0000313" key="2">
    <source>
        <dbReference type="Proteomes" id="UP000006028"/>
    </source>
</evidence>
<name>E2ZNS7_9FIRM</name>
<proteinExistence type="predicted"/>
<comment type="caution">
    <text evidence="1">The sequence shown here is derived from an EMBL/GenBank/DDBJ whole genome shotgun (WGS) entry which is preliminary data.</text>
</comment>
<evidence type="ECO:0000313" key="1">
    <source>
        <dbReference type="EMBL" id="EFQ05170.1"/>
    </source>
</evidence>
<protein>
    <submittedName>
        <fullName evidence="1">Uncharacterized protein</fullName>
    </submittedName>
</protein>
<dbReference type="BioCyc" id="FCF748224-HMP:GTSS-2330-MONOMER"/>
<dbReference type="AlphaFoldDB" id="E2ZNS7"/>
<sequence>MRERKMLAKRNIMPEEVRNAKLLLSKGLSDAEVASIIGRSVSAVVNIRNGAYDFMLADVPNDTPDDSRVYILLKSIDSRLYQQNEDMKKAIDRLTGLNSALVELQNEIKVCSSCMTAMLDALNDLKRQNSPQAEPEATPTKYPGKDFENWGEVIRRVEVYGDKFIADNLRGTKASLDGVTLYLACTPSTKKFLKSSAVAIPRIKQQCRNVIGYGVEVNVVDL</sequence>
<reference evidence="1 2" key="1">
    <citation type="submission" date="2010-08" db="EMBL/GenBank/DDBJ databases">
        <authorList>
            <person name="Weinstock G."/>
            <person name="Sodergren E."/>
            <person name="Clifton S."/>
            <person name="Fulton L."/>
            <person name="Fulton B."/>
            <person name="Courtney L."/>
            <person name="Fronick C."/>
            <person name="Harrison M."/>
            <person name="Strong C."/>
            <person name="Farmer C."/>
            <person name="Delahaunty K."/>
            <person name="Markovic C."/>
            <person name="Hall O."/>
            <person name="Minx P."/>
            <person name="Tomlinson C."/>
            <person name="Mitreva M."/>
            <person name="Hou S."/>
            <person name="Chen J."/>
            <person name="Wollam A."/>
            <person name="Pepin K.H."/>
            <person name="Johnson M."/>
            <person name="Bhonagiri V."/>
            <person name="Zhang X."/>
            <person name="Suruliraj S."/>
            <person name="Warren W."/>
            <person name="Chinwalla A."/>
            <person name="Mardis E.R."/>
            <person name="Wilson R.K."/>
        </authorList>
    </citation>
    <scope>NUCLEOTIDE SEQUENCE [LARGE SCALE GENOMIC DNA]</scope>
    <source>
        <strain evidence="1 2">KLE1255</strain>
    </source>
</reference>
<gene>
    <name evidence="1" type="ORF">HMPREF9436_03358</name>
</gene>
<accession>E2ZNS7</accession>
<dbReference type="HOGENOM" id="CLU_1243783_0_0_9"/>